<name>A0A315VQR3_GAMAF</name>
<evidence type="ECO:0000256" key="1">
    <source>
        <dbReference type="SAM" id="Phobius"/>
    </source>
</evidence>
<proteinExistence type="predicted"/>
<dbReference type="AlphaFoldDB" id="A0A315VQR3"/>
<gene>
    <name evidence="2" type="ORF">CCH79_00005161</name>
</gene>
<reference evidence="2 3" key="1">
    <citation type="journal article" date="2018" name="G3 (Bethesda)">
        <title>A High-Quality Reference Genome for the Invasive Mosquitofish Gambusia affinis Using a Chicago Library.</title>
        <authorList>
            <person name="Hoffberg S.L."/>
            <person name="Troendle N.J."/>
            <person name="Glenn T.C."/>
            <person name="Mahmud O."/>
            <person name="Louha S."/>
            <person name="Chalopin D."/>
            <person name="Bennetzen J.L."/>
            <person name="Mauricio R."/>
        </authorList>
    </citation>
    <scope>NUCLEOTIDE SEQUENCE [LARGE SCALE GENOMIC DNA]</scope>
    <source>
        <strain evidence="2">NE01/NJP1002.9</strain>
        <tissue evidence="2">Muscle</tissue>
    </source>
</reference>
<accession>A0A315VQR3</accession>
<evidence type="ECO:0000313" key="2">
    <source>
        <dbReference type="EMBL" id="PWA25409.1"/>
    </source>
</evidence>
<keyword evidence="1" id="KW-0812">Transmembrane</keyword>
<keyword evidence="1" id="KW-0472">Membrane</keyword>
<keyword evidence="1" id="KW-1133">Transmembrane helix</keyword>
<comment type="caution">
    <text evidence="2">The sequence shown here is derived from an EMBL/GenBank/DDBJ whole genome shotgun (WGS) entry which is preliminary data.</text>
</comment>
<sequence>MFSSLHRAPKMEIHHFPNVTKHSHVYNTGSDERKTFEKKKNAWITLVSIPKMLVLQVISPLELVLQQRLCSYGFAKPADINCRRVTQHPCALPAFTLLQLLSFFPLILLLSSHFLQFLLEDRAVILT</sequence>
<dbReference type="EMBL" id="NHOQ01001318">
    <property type="protein sequence ID" value="PWA25409.1"/>
    <property type="molecule type" value="Genomic_DNA"/>
</dbReference>
<keyword evidence="3" id="KW-1185">Reference proteome</keyword>
<evidence type="ECO:0000313" key="3">
    <source>
        <dbReference type="Proteomes" id="UP000250572"/>
    </source>
</evidence>
<feature type="transmembrane region" description="Helical" evidence="1">
    <location>
        <begin position="42"/>
        <end position="59"/>
    </location>
</feature>
<feature type="transmembrane region" description="Helical" evidence="1">
    <location>
        <begin position="97"/>
        <end position="119"/>
    </location>
</feature>
<protein>
    <submittedName>
        <fullName evidence="2">Uncharacterized protein</fullName>
    </submittedName>
</protein>
<dbReference type="Proteomes" id="UP000250572">
    <property type="component" value="Unassembled WGS sequence"/>
</dbReference>
<organism evidence="2 3">
    <name type="scientific">Gambusia affinis</name>
    <name type="common">Western mosquitofish</name>
    <name type="synonym">Heterandria affinis</name>
    <dbReference type="NCBI Taxonomy" id="33528"/>
    <lineage>
        <taxon>Eukaryota</taxon>
        <taxon>Metazoa</taxon>
        <taxon>Chordata</taxon>
        <taxon>Craniata</taxon>
        <taxon>Vertebrata</taxon>
        <taxon>Euteleostomi</taxon>
        <taxon>Actinopterygii</taxon>
        <taxon>Neopterygii</taxon>
        <taxon>Teleostei</taxon>
        <taxon>Neoteleostei</taxon>
        <taxon>Acanthomorphata</taxon>
        <taxon>Ovalentaria</taxon>
        <taxon>Atherinomorphae</taxon>
        <taxon>Cyprinodontiformes</taxon>
        <taxon>Poeciliidae</taxon>
        <taxon>Poeciliinae</taxon>
        <taxon>Gambusia</taxon>
    </lineage>
</organism>